<accession>A0ABU7U6A0</accession>
<evidence type="ECO:0000256" key="1">
    <source>
        <dbReference type="SAM" id="MobiDB-lite"/>
    </source>
</evidence>
<organism evidence="2 3">
    <name type="scientific">Sorlinia euscelidii</name>
    <dbReference type="NCBI Taxonomy" id="3081148"/>
    <lineage>
        <taxon>Bacteria</taxon>
        <taxon>Pseudomonadati</taxon>
        <taxon>Pseudomonadota</taxon>
        <taxon>Alphaproteobacteria</taxon>
        <taxon>Acetobacterales</taxon>
        <taxon>Acetobacteraceae</taxon>
        <taxon>Sorlinia</taxon>
    </lineage>
</organism>
<keyword evidence="3" id="KW-1185">Reference proteome</keyword>
<dbReference type="InterPro" id="IPR025528">
    <property type="entry name" value="BrnA_antitoxin"/>
</dbReference>
<feature type="region of interest" description="Disordered" evidence="1">
    <location>
        <begin position="1"/>
        <end position="22"/>
    </location>
</feature>
<dbReference type="RefSeq" id="WP_394820412.1">
    <property type="nucleotide sequence ID" value="NZ_JAWJZY010000006.1"/>
</dbReference>
<evidence type="ECO:0000313" key="3">
    <source>
        <dbReference type="Proteomes" id="UP001312908"/>
    </source>
</evidence>
<dbReference type="Proteomes" id="UP001312908">
    <property type="component" value="Unassembled WGS sequence"/>
</dbReference>
<protein>
    <submittedName>
        <fullName evidence="2">BrnA antitoxin family protein</fullName>
    </submittedName>
</protein>
<proteinExistence type="predicted"/>
<dbReference type="EMBL" id="JAWJZY010000006">
    <property type="protein sequence ID" value="MEE8659636.1"/>
    <property type="molecule type" value="Genomic_DNA"/>
</dbReference>
<dbReference type="Pfam" id="PF14384">
    <property type="entry name" value="BrnA_antitoxin"/>
    <property type="match status" value="1"/>
</dbReference>
<evidence type="ECO:0000313" key="2">
    <source>
        <dbReference type="EMBL" id="MEE8659636.1"/>
    </source>
</evidence>
<comment type="caution">
    <text evidence="2">The sequence shown here is derived from an EMBL/GenBank/DDBJ whole genome shotgun (WGS) entry which is preliminary data.</text>
</comment>
<name>A0ABU7U6A0_9PROT</name>
<gene>
    <name evidence="2" type="primary">brnA</name>
    <name evidence="2" type="ORF">DOFOFD_11560</name>
</gene>
<sequence length="85" mass="9740">MRKKQSSGQPEWRDPDDAPELTDAFFDAATIREGSRIVRRGRPRQETTKTQVTLRLDADIIETYRQQGPGWQSRINAALRATLGR</sequence>
<reference evidence="2 3" key="1">
    <citation type="submission" date="2023-10" db="EMBL/GenBank/DDBJ databases">
        <title>Sorlinia euscelidii gen. nov., sp. nov., an acetic acid bacteria isolated from the gut of Euscelidius variegatus emitter.</title>
        <authorList>
            <person name="Michoud G."/>
            <person name="Marasco R."/>
            <person name="Seferji K."/>
            <person name="Gonella E."/>
            <person name="Garuglieri E."/>
            <person name="Alma A."/>
            <person name="Mapelli F."/>
            <person name="Borin S."/>
            <person name="Daffonchio D."/>
            <person name="Crotti E."/>
        </authorList>
    </citation>
    <scope>NUCLEOTIDE SEQUENCE [LARGE SCALE GENOMIC DNA]</scope>
    <source>
        <strain evidence="2 3">EV16P</strain>
    </source>
</reference>